<dbReference type="InterPro" id="IPR036291">
    <property type="entry name" value="NAD(P)-bd_dom_sf"/>
</dbReference>
<dbReference type="GO" id="GO:0004022">
    <property type="term" value="F:alcohol dehydrogenase (NAD+) activity"/>
    <property type="evidence" value="ECO:0007669"/>
    <property type="project" value="InterPro"/>
</dbReference>
<protein>
    <recommendedName>
        <fullName evidence="6">Alcohol dehydrogenase</fullName>
    </recommendedName>
</protein>
<dbReference type="PRINTS" id="PR00080">
    <property type="entry name" value="SDRFAMILY"/>
</dbReference>
<name>A0A1A9WPS6_9MUSC</name>
<accession>A0A1A9WPS6</accession>
<dbReference type="PANTHER" id="PTHR44229:SF8">
    <property type="entry name" value="ALCOHOL DEHYDROGENASE-RELATED"/>
    <property type="match status" value="1"/>
</dbReference>
<dbReference type="GO" id="GO:0005737">
    <property type="term" value="C:cytoplasm"/>
    <property type="evidence" value="ECO:0007669"/>
    <property type="project" value="TreeGrafter"/>
</dbReference>
<evidence type="ECO:0000313" key="5">
    <source>
        <dbReference type="Proteomes" id="UP000091820"/>
    </source>
</evidence>
<dbReference type="VEuPathDB" id="VectorBase:GBRI027452"/>
<evidence type="ECO:0000256" key="2">
    <source>
        <dbReference type="ARBA" id="ARBA00023002"/>
    </source>
</evidence>
<dbReference type="Gene3D" id="3.40.50.720">
    <property type="entry name" value="NAD(P)-binding Rossmann-like Domain"/>
    <property type="match status" value="1"/>
</dbReference>
<dbReference type="InterPro" id="IPR002347">
    <property type="entry name" value="SDR_fam"/>
</dbReference>
<dbReference type="InterPro" id="IPR020904">
    <property type="entry name" value="Sc_DH/Rdtase_CS"/>
</dbReference>
<dbReference type="PRINTS" id="PR01169">
    <property type="entry name" value="CERATITISADH"/>
</dbReference>
<dbReference type="PRINTS" id="PR01167">
    <property type="entry name" value="INSADHFAMILY"/>
</dbReference>
<evidence type="ECO:0000256" key="3">
    <source>
        <dbReference type="RuleBase" id="RU000363"/>
    </source>
</evidence>
<reference evidence="5" key="1">
    <citation type="submission" date="2014-03" db="EMBL/GenBank/DDBJ databases">
        <authorList>
            <person name="Aksoy S."/>
            <person name="Warren W."/>
            <person name="Wilson R.K."/>
        </authorList>
    </citation>
    <scope>NUCLEOTIDE SEQUENCE [LARGE SCALE GENOMIC DNA]</scope>
    <source>
        <strain evidence="5">IAEA</strain>
    </source>
</reference>
<dbReference type="SUPFAM" id="SSF51735">
    <property type="entry name" value="NAD(P)-binding Rossmann-fold domains"/>
    <property type="match status" value="1"/>
</dbReference>
<dbReference type="InterPro" id="IPR002426">
    <property type="entry name" value="ADH_Ceratitis-type"/>
</dbReference>
<evidence type="ECO:0008006" key="6">
    <source>
        <dbReference type="Google" id="ProtNLM"/>
    </source>
</evidence>
<dbReference type="PROSITE" id="PS00061">
    <property type="entry name" value="ADH_SHORT"/>
    <property type="match status" value="1"/>
</dbReference>
<evidence type="ECO:0000256" key="1">
    <source>
        <dbReference type="ARBA" id="ARBA00006484"/>
    </source>
</evidence>
<proteinExistence type="inferred from homology"/>
<dbReference type="Pfam" id="PF00106">
    <property type="entry name" value="adh_short"/>
    <property type="match status" value="1"/>
</dbReference>
<comment type="similarity">
    <text evidence="1 3">Belongs to the short-chain dehydrogenases/reductases (SDR) family.</text>
</comment>
<dbReference type="Proteomes" id="UP000091820">
    <property type="component" value="Unassembled WGS sequence"/>
</dbReference>
<reference evidence="4" key="2">
    <citation type="submission" date="2020-05" db="UniProtKB">
        <authorList>
            <consortium name="EnsemblMetazoa"/>
        </authorList>
    </citation>
    <scope>IDENTIFICATION</scope>
    <source>
        <strain evidence="4">IAEA</strain>
    </source>
</reference>
<keyword evidence="5" id="KW-1185">Reference proteome</keyword>
<dbReference type="AlphaFoldDB" id="A0A1A9WPS6"/>
<keyword evidence="2" id="KW-0560">Oxidoreductase</keyword>
<sequence length="195" mass="21588">MDVTEKKSIEDAIRIVIDTVKYIDVLVNGAGILSDRNIEATINVNLIGLINTTMIALPYMDKSQYGRGGLILNIASALGLEPCPPLAIYSSSKFGVIGFTRSLSDPFYFKRTGVAITAICPGMTSTPMVLEKRICDTFDYSKPLTDEFFNKGVRQSASICGEHLVEIIEKSENGTLWISDRSELRLVEPKVFWEL</sequence>
<evidence type="ECO:0000313" key="4">
    <source>
        <dbReference type="EnsemblMetazoa" id="GBRI027452-PA"/>
    </source>
</evidence>
<dbReference type="STRING" id="37001.A0A1A9WPS6"/>
<dbReference type="EnsemblMetazoa" id="GBRI027452-RA">
    <property type="protein sequence ID" value="GBRI027452-PA"/>
    <property type="gene ID" value="GBRI027452"/>
</dbReference>
<organism evidence="4 5">
    <name type="scientific">Glossina brevipalpis</name>
    <dbReference type="NCBI Taxonomy" id="37001"/>
    <lineage>
        <taxon>Eukaryota</taxon>
        <taxon>Metazoa</taxon>
        <taxon>Ecdysozoa</taxon>
        <taxon>Arthropoda</taxon>
        <taxon>Hexapoda</taxon>
        <taxon>Insecta</taxon>
        <taxon>Pterygota</taxon>
        <taxon>Neoptera</taxon>
        <taxon>Endopterygota</taxon>
        <taxon>Diptera</taxon>
        <taxon>Brachycera</taxon>
        <taxon>Muscomorpha</taxon>
        <taxon>Hippoboscoidea</taxon>
        <taxon>Glossinidae</taxon>
        <taxon>Glossina</taxon>
    </lineage>
</organism>
<dbReference type="PANTHER" id="PTHR44229">
    <property type="entry name" value="15-HYDROXYPROSTAGLANDIN DEHYDROGENASE [NAD(+)]"/>
    <property type="match status" value="1"/>
</dbReference>